<dbReference type="Gene3D" id="3.90.226.10">
    <property type="entry name" value="2-enoyl-CoA Hydratase, Chain A, domain 1"/>
    <property type="match status" value="1"/>
</dbReference>
<keyword evidence="2" id="KW-0413">Isomerase</keyword>
<dbReference type="AlphaFoldDB" id="A0A2U8PRH9"/>
<dbReference type="Pfam" id="PF00378">
    <property type="entry name" value="ECH_1"/>
    <property type="match status" value="1"/>
</dbReference>
<dbReference type="CDD" id="cd06558">
    <property type="entry name" value="crotonase-like"/>
    <property type="match status" value="1"/>
</dbReference>
<dbReference type="KEGG" id="brq:CIT40_09385"/>
<dbReference type="PANTHER" id="PTHR43802">
    <property type="entry name" value="ENOYL-COA HYDRATASE"/>
    <property type="match status" value="1"/>
</dbReference>
<reference evidence="2 3" key="1">
    <citation type="journal article" date="2017" name="Syst. Appl. Microbiol.">
        <title>Soybeans inoculated with root zone soils of Canadian native legumes harbour diverse and novel Bradyrhizobium spp. that possess agricultural potential.</title>
        <authorList>
            <person name="Bromfield E.S.P."/>
            <person name="Cloutier S."/>
            <person name="Tambong J.T."/>
            <person name="Tran Thi T.V."/>
        </authorList>
    </citation>
    <scope>NUCLEOTIDE SEQUENCE [LARGE SCALE GENOMIC DNA]</scope>
    <source>
        <strain evidence="2 3">39S1MB</strain>
    </source>
</reference>
<evidence type="ECO:0000313" key="3">
    <source>
        <dbReference type="Proteomes" id="UP000215884"/>
    </source>
</evidence>
<dbReference type="SUPFAM" id="SSF52096">
    <property type="entry name" value="ClpP/crotonase"/>
    <property type="match status" value="1"/>
</dbReference>
<dbReference type="Proteomes" id="UP000215884">
    <property type="component" value="Chromosome"/>
</dbReference>
<dbReference type="GO" id="GO:0016853">
    <property type="term" value="F:isomerase activity"/>
    <property type="evidence" value="ECO:0007669"/>
    <property type="project" value="UniProtKB-KW"/>
</dbReference>
<keyword evidence="3" id="KW-1185">Reference proteome</keyword>
<accession>A0A2U8PRH9</accession>
<evidence type="ECO:0000256" key="1">
    <source>
        <dbReference type="ARBA" id="ARBA00005254"/>
    </source>
</evidence>
<dbReference type="InterPro" id="IPR029045">
    <property type="entry name" value="ClpP/crotonase-like_dom_sf"/>
</dbReference>
<name>A0A2U8PRH9_9BRAD</name>
<gene>
    <name evidence="2" type="ORF">CIT40_09385</name>
</gene>
<proteinExistence type="inferred from homology"/>
<dbReference type="RefSeq" id="WP_094890609.1">
    <property type="nucleotide sequence ID" value="NZ_CP029426.2"/>
</dbReference>
<dbReference type="EMBL" id="CP029426">
    <property type="protein sequence ID" value="AWM00221.1"/>
    <property type="molecule type" value="Genomic_DNA"/>
</dbReference>
<reference evidence="2 3" key="2">
    <citation type="journal article" date="2019" name="Int. J. Syst. Evol. Microbiol.">
        <title>Description and complete genome sequence of Bradyrhizobium amphicarpaeae sp. nov., harbouring photosystem and nitrogen-fixation genes.</title>
        <authorList>
            <person name="Bromfield E.S.P."/>
            <person name="Cloutier S."/>
            <person name="Nguyen H.D.T."/>
        </authorList>
    </citation>
    <scope>NUCLEOTIDE SEQUENCE [LARGE SCALE GENOMIC DNA]</scope>
    <source>
        <strain evidence="2 3">39S1MB</strain>
    </source>
</reference>
<organism evidence="2 3">
    <name type="scientific">Bradyrhizobium amphicarpaeae</name>
    <dbReference type="NCBI Taxonomy" id="1404768"/>
    <lineage>
        <taxon>Bacteria</taxon>
        <taxon>Pseudomonadati</taxon>
        <taxon>Pseudomonadota</taxon>
        <taxon>Alphaproteobacteria</taxon>
        <taxon>Hyphomicrobiales</taxon>
        <taxon>Nitrobacteraceae</taxon>
        <taxon>Bradyrhizobium</taxon>
    </lineage>
</organism>
<evidence type="ECO:0000313" key="2">
    <source>
        <dbReference type="EMBL" id="AWM00221.1"/>
    </source>
</evidence>
<protein>
    <submittedName>
        <fullName evidence="2">Enoyl-CoA hydratase/isomerase family protein</fullName>
    </submittedName>
</protein>
<dbReference type="InterPro" id="IPR001753">
    <property type="entry name" value="Enoyl-CoA_hydra/iso"/>
</dbReference>
<dbReference type="OrthoDB" id="9807606at2"/>
<sequence length="262" mass="28480">MSAEDSSEPTYFSRYAHLRMSRDADGILLVEMHTNGGPIKFDARDHEGFTDAFYEISRDRGNKVVILTGVGDYMADIDFGSFGNVGDANVWSKVHDEGTQILENIANIRVPLIAAIEGKAHVHTEYALLANVIVAAKTATFHDLPHFAGGIVPGDGVYTMWSYRAGAGRTEAFLLSPRPVTAEEAAAWGVVNYLADAGSAVAVARDLAQQYLKQPEVTRRNTRIHFIQPLKERIVREVGYGLALEGASANALVQQMMAASKA</sequence>
<comment type="similarity">
    <text evidence="1">Belongs to the enoyl-CoA hydratase/isomerase family.</text>
</comment>
<dbReference type="PANTHER" id="PTHR43802:SF1">
    <property type="entry name" value="IP11341P-RELATED"/>
    <property type="match status" value="1"/>
</dbReference>